<evidence type="ECO:0000313" key="3">
    <source>
        <dbReference type="EMBL" id="KAG0139911.1"/>
    </source>
</evidence>
<reference evidence="3" key="1">
    <citation type="submission" date="2013-11" db="EMBL/GenBank/DDBJ databases">
        <title>Genome sequence of the fusiform rust pathogen reveals effectors for host alternation and coevolution with pine.</title>
        <authorList>
            <consortium name="DOE Joint Genome Institute"/>
            <person name="Smith K."/>
            <person name="Pendleton A."/>
            <person name="Kubisiak T."/>
            <person name="Anderson C."/>
            <person name="Salamov A."/>
            <person name="Aerts A."/>
            <person name="Riley R."/>
            <person name="Clum A."/>
            <person name="Lindquist E."/>
            <person name="Ence D."/>
            <person name="Campbell M."/>
            <person name="Kronenberg Z."/>
            <person name="Feau N."/>
            <person name="Dhillon B."/>
            <person name="Hamelin R."/>
            <person name="Burleigh J."/>
            <person name="Smith J."/>
            <person name="Yandell M."/>
            <person name="Nelson C."/>
            <person name="Grigoriev I."/>
            <person name="Davis J."/>
        </authorList>
    </citation>
    <scope>NUCLEOTIDE SEQUENCE</scope>
    <source>
        <strain evidence="3">G11</strain>
    </source>
</reference>
<accession>A0A9P6T5P0</accession>
<name>A0A9P6T5P0_9BASI</name>
<protein>
    <submittedName>
        <fullName evidence="3">Uncharacterized protein</fullName>
    </submittedName>
</protein>
<dbReference type="SUPFAM" id="SSF47823">
    <property type="entry name" value="lambda integrase-like, N-terminal domain"/>
    <property type="match status" value="1"/>
</dbReference>
<dbReference type="OrthoDB" id="2503657at2759"/>
<keyword evidence="1" id="KW-0238">DNA-binding</keyword>
<dbReference type="AlphaFoldDB" id="A0A9P6T5P0"/>
<organism evidence="3 4">
    <name type="scientific">Cronartium quercuum f. sp. fusiforme G11</name>
    <dbReference type="NCBI Taxonomy" id="708437"/>
    <lineage>
        <taxon>Eukaryota</taxon>
        <taxon>Fungi</taxon>
        <taxon>Dikarya</taxon>
        <taxon>Basidiomycota</taxon>
        <taxon>Pucciniomycotina</taxon>
        <taxon>Pucciniomycetes</taxon>
        <taxon>Pucciniales</taxon>
        <taxon>Coleosporiaceae</taxon>
        <taxon>Cronartium</taxon>
    </lineage>
</organism>
<dbReference type="Gene3D" id="1.10.150.130">
    <property type="match status" value="1"/>
</dbReference>
<gene>
    <name evidence="3" type="ORF">CROQUDRAFT_674912</name>
</gene>
<dbReference type="EMBL" id="MU167503">
    <property type="protein sequence ID" value="KAG0139911.1"/>
    <property type="molecule type" value="Genomic_DNA"/>
</dbReference>
<comment type="caution">
    <text evidence="3">The sequence shown here is derived from an EMBL/GenBank/DDBJ whole genome shotgun (WGS) entry which is preliminary data.</text>
</comment>
<dbReference type="InterPro" id="IPR013762">
    <property type="entry name" value="Integrase-like_cat_sf"/>
</dbReference>
<sequence>MCQPLSTSEVPWSCKSIKDFTSSGTKLCTPNAIQEHILRGWKWTTLESYNGGVRKFLRFIKERGNTNFTLPAKKDDIYQFCLWAGRTYQNPSPQDINAKTLTNYLYAIKAWHRYHDKPYPEVDEKRIELMLTASSKEDSLKEDVPKRNAVELKHLLPLATELIDKTEKELAIFDTVCIAFWGMARISELTYNKRDGNLDWRESILIEDVSMYNGGTKATINIRGAKTCRPGEFQIIHLSGQTHMFCPIMAIKRRIATATSPIDSLFGWQENTKPYGFEDISGHSFRIGGTSIRAALGVPHEDICWLGRWTSDTYQRYIRTYSKTQLKDCKETLKMLNKA</sequence>
<dbReference type="Gene3D" id="1.10.443.10">
    <property type="entry name" value="Intergrase catalytic core"/>
    <property type="match status" value="1"/>
</dbReference>
<evidence type="ECO:0000256" key="2">
    <source>
        <dbReference type="ARBA" id="ARBA00023172"/>
    </source>
</evidence>
<dbReference type="PANTHER" id="PTHR34605">
    <property type="entry name" value="PHAGE_INTEGRASE DOMAIN-CONTAINING PROTEIN"/>
    <property type="match status" value="1"/>
</dbReference>
<dbReference type="InterPro" id="IPR011010">
    <property type="entry name" value="DNA_brk_join_enz"/>
</dbReference>
<dbReference type="PANTHER" id="PTHR34605:SF3">
    <property type="entry name" value="P CELL-TYPE AGGLUTINATION PROTEIN MAP4-LIKE-RELATED"/>
    <property type="match status" value="1"/>
</dbReference>
<evidence type="ECO:0000256" key="1">
    <source>
        <dbReference type="ARBA" id="ARBA00023125"/>
    </source>
</evidence>
<dbReference type="GO" id="GO:0006310">
    <property type="term" value="P:DNA recombination"/>
    <property type="evidence" value="ECO:0007669"/>
    <property type="project" value="UniProtKB-KW"/>
</dbReference>
<dbReference type="InterPro" id="IPR010998">
    <property type="entry name" value="Integrase_recombinase_N"/>
</dbReference>
<keyword evidence="2" id="KW-0233">DNA recombination</keyword>
<keyword evidence="4" id="KW-1185">Reference proteome</keyword>
<dbReference type="GO" id="GO:0015074">
    <property type="term" value="P:DNA integration"/>
    <property type="evidence" value="ECO:0007669"/>
    <property type="project" value="InterPro"/>
</dbReference>
<dbReference type="InterPro" id="IPR052925">
    <property type="entry name" value="Phage_Integrase-like_Recomb"/>
</dbReference>
<dbReference type="Proteomes" id="UP000886653">
    <property type="component" value="Unassembled WGS sequence"/>
</dbReference>
<proteinExistence type="predicted"/>
<dbReference type="GO" id="GO:0003677">
    <property type="term" value="F:DNA binding"/>
    <property type="evidence" value="ECO:0007669"/>
    <property type="project" value="UniProtKB-KW"/>
</dbReference>
<dbReference type="SUPFAM" id="SSF56349">
    <property type="entry name" value="DNA breaking-rejoining enzymes"/>
    <property type="match status" value="1"/>
</dbReference>
<evidence type="ECO:0000313" key="4">
    <source>
        <dbReference type="Proteomes" id="UP000886653"/>
    </source>
</evidence>